<evidence type="ECO:0000256" key="1">
    <source>
        <dbReference type="SAM" id="MobiDB-lite"/>
    </source>
</evidence>
<evidence type="ECO:0000313" key="3">
    <source>
        <dbReference type="Proteomes" id="UP000663879"/>
    </source>
</evidence>
<feature type="region of interest" description="Disordered" evidence="1">
    <location>
        <begin position="359"/>
        <end position="485"/>
    </location>
</feature>
<dbReference type="Proteomes" id="UP000663879">
    <property type="component" value="Unassembled WGS sequence"/>
</dbReference>
<feature type="compositionally biased region" description="Basic and acidic residues" evidence="1">
    <location>
        <begin position="175"/>
        <end position="190"/>
    </location>
</feature>
<dbReference type="EMBL" id="CAJNOC010007086">
    <property type="protein sequence ID" value="CAF1091832.1"/>
    <property type="molecule type" value="Genomic_DNA"/>
</dbReference>
<reference evidence="2" key="1">
    <citation type="submission" date="2021-02" db="EMBL/GenBank/DDBJ databases">
        <authorList>
            <person name="Nowell W R."/>
        </authorList>
    </citation>
    <scope>NUCLEOTIDE SEQUENCE</scope>
    <source>
        <strain evidence="2">Ploen Becks lab</strain>
    </source>
</reference>
<sequence length="485" mass="56399">MKINRLYLPNQKYPQKFNNNSFMSHDLIKSYIIPYLLNSNLKTLVTNGNKPFNEFISDFFQQNLNKYEEQPCDGGYEKSGKQIQKEKESKYSAQSTNNPEENDQEQSNQNEDNNDENGNNDKKGNPKKNDDPKEEDTDETDPEEEEEEKEPEKPKTSRKLEETESQISTPKKRKTSPELAERTPEEQEIIHRYYQKIGHTKATGGVEHRGDIMKTFKPKEQNVIHNFLHQITQKRSRSRSKDSQESPKKRPMSPEMADRSPEEQEIIHKYYQTISTSSGVSHRGEILESFNPRERDIIRSFLSQTGHRGRRTRTKLEESQSITEITPESKEKSTGKTSFLSRYSKAHQKIILKFFHDVSEEKTESEIETTPQKETVKITPIKTRQEEPEEVVQETPKKRGRPKKQTESPSTKQKGKRKSLEKQEGDVEIKVALQRVKDSQSGSNIEKSNNEEKENIPQAKTPRVKKSTPKKEQIQTKKTPFSEKN</sequence>
<feature type="compositionally biased region" description="Basic and acidic residues" evidence="1">
    <location>
        <begin position="119"/>
        <end position="131"/>
    </location>
</feature>
<feature type="compositionally biased region" description="Acidic residues" evidence="1">
    <location>
        <begin position="132"/>
        <end position="149"/>
    </location>
</feature>
<feature type="compositionally biased region" description="Basic and acidic residues" evidence="1">
    <location>
        <begin position="239"/>
        <end position="248"/>
    </location>
</feature>
<name>A0A814NIE1_9BILA</name>
<dbReference type="AlphaFoldDB" id="A0A814NIE1"/>
<feature type="compositionally biased region" description="Basic and acidic residues" evidence="1">
    <location>
        <begin position="256"/>
        <end position="265"/>
    </location>
</feature>
<gene>
    <name evidence="2" type="ORF">OXX778_LOCUS20709</name>
</gene>
<proteinExistence type="predicted"/>
<organism evidence="2 3">
    <name type="scientific">Brachionus calyciflorus</name>
    <dbReference type="NCBI Taxonomy" id="104777"/>
    <lineage>
        <taxon>Eukaryota</taxon>
        <taxon>Metazoa</taxon>
        <taxon>Spiralia</taxon>
        <taxon>Gnathifera</taxon>
        <taxon>Rotifera</taxon>
        <taxon>Eurotatoria</taxon>
        <taxon>Monogononta</taxon>
        <taxon>Pseudotrocha</taxon>
        <taxon>Ploima</taxon>
        <taxon>Brachionidae</taxon>
        <taxon>Brachionus</taxon>
    </lineage>
</organism>
<feature type="compositionally biased region" description="Basic and acidic residues" evidence="1">
    <location>
        <begin position="418"/>
        <end position="429"/>
    </location>
</feature>
<feature type="region of interest" description="Disordered" evidence="1">
    <location>
        <begin position="302"/>
        <end position="337"/>
    </location>
</feature>
<feature type="region of interest" description="Disordered" evidence="1">
    <location>
        <begin position="229"/>
        <end position="265"/>
    </location>
</feature>
<dbReference type="OrthoDB" id="10241914at2759"/>
<evidence type="ECO:0000313" key="2">
    <source>
        <dbReference type="EMBL" id="CAF1091832.1"/>
    </source>
</evidence>
<keyword evidence="3" id="KW-1185">Reference proteome</keyword>
<feature type="region of interest" description="Disordered" evidence="1">
    <location>
        <begin position="70"/>
        <end position="190"/>
    </location>
</feature>
<feature type="compositionally biased region" description="Basic and acidic residues" evidence="1">
    <location>
        <begin position="469"/>
        <end position="485"/>
    </location>
</feature>
<comment type="caution">
    <text evidence="2">The sequence shown here is derived from an EMBL/GenBank/DDBJ whole genome shotgun (WGS) entry which is preliminary data.</text>
</comment>
<protein>
    <submittedName>
        <fullName evidence="2">Uncharacterized protein</fullName>
    </submittedName>
</protein>
<accession>A0A814NIE1</accession>
<feature type="compositionally biased region" description="Basic and acidic residues" evidence="1">
    <location>
        <begin position="75"/>
        <end position="90"/>
    </location>
</feature>
<feature type="compositionally biased region" description="Basic and acidic residues" evidence="1">
    <location>
        <begin position="150"/>
        <end position="162"/>
    </location>
</feature>